<evidence type="ECO:0000256" key="1">
    <source>
        <dbReference type="SAM" id="Phobius"/>
    </source>
</evidence>
<dbReference type="AlphaFoldDB" id="A0AA40AXQ3"/>
<keyword evidence="1" id="KW-0472">Membrane</keyword>
<feature type="transmembrane region" description="Helical" evidence="1">
    <location>
        <begin position="6"/>
        <end position="39"/>
    </location>
</feature>
<organism evidence="2 3">
    <name type="scientific">Apiosordaria backusii</name>
    <dbReference type="NCBI Taxonomy" id="314023"/>
    <lineage>
        <taxon>Eukaryota</taxon>
        <taxon>Fungi</taxon>
        <taxon>Dikarya</taxon>
        <taxon>Ascomycota</taxon>
        <taxon>Pezizomycotina</taxon>
        <taxon>Sordariomycetes</taxon>
        <taxon>Sordariomycetidae</taxon>
        <taxon>Sordariales</taxon>
        <taxon>Lasiosphaeriaceae</taxon>
        <taxon>Apiosordaria</taxon>
    </lineage>
</organism>
<proteinExistence type="predicted"/>
<comment type="caution">
    <text evidence="2">The sequence shown here is derived from an EMBL/GenBank/DDBJ whole genome shotgun (WGS) entry which is preliminary data.</text>
</comment>
<keyword evidence="1" id="KW-1133">Transmembrane helix</keyword>
<keyword evidence="3" id="KW-1185">Reference proteome</keyword>
<evidence type="ECO:0000313" key="2">
    <source>
        <dbReference type="EMBL" id="KAK0723954.1"/>
    </source>
</evidence>
<protein>
    <submittedName>
        <fullName evidence="2">Uncharacterized protein</fullName>
    </submittedName>
</protein>
<sequence length="84" mass="9760">MMAFYVLLYIFFSLISLLYHLSWLLSSFVYVTFLPSLVIPSSLNFKIRFYAIYFCYIATLNPNFSFCKHQTPDNSKSSHIVAGP</sequence>
<name>A0AA40AXQ3_9PEZI</name>
<dbReference type="EMBL" id="JAUKTV010000011">
    <property type="protein sequence ID" value="KAK0723954.1"/>
    <property type="molecule type" value="Genomic_DNA"/>
</dbReference>
<dbReference type="Proteomes" id="UP001172159">
    <property type="component" value="Unassembled WGS sequence"/>
</dbReference>
<accession>A0AA40AXQ3</accession>
<keyword evidence="1" id="KW-0812">Transmembrane</keyword>
<evidence type="ECO:0000313" key="3">
    <source>
        <dbReference type="Proteomes" id="UP001172159"/>
    </source>
</evidence>
<gene>
    <name evidence="2" type="ORF">B0T21DRAFT_47038</name>
</gene>
<reference evidence="2" key="1">
    <citation type="submission" date="2023-06" db="EMBL/GenBank/DDBJ databases">
        <title>Genome-scale phylogeny and comparative genomics of the fungal order Sordariales.</title>
        <authorList>
            <consortium name="Lawrence Berkeley National Laboratory"/>
            <person name="Hensen N."/>
            <person name="Bonometti L."/>
            <person name="Westerberg I."/>
            <person name="Brannstrom I.O."/>
            <person name="Guillou S."/>
            <person name="Cros-Aarteil S."/>
            <person name="Calhoun S."/>
            <person name="Haridas S."/>
            <person name="Kuo A."/>
            <person name="Mondo S."/>
            <person name="Pangilinan J."/>
            <person name="Riley R."/>
            <person name="Labutti K."/>
            <person name="Andreopoulos B."/>
            <person name="Lipzen A."/>
            <person name="Chen C."/>
            <person name="Yanf M."/>
            <person name="Daum C."/>
            <person name="Ng V."/>
            <person name="Clum A."/>
            <person name="Steindorff A."/>
            <person name="Ohm R."/>
            <person name="Martin F."/>
            <person name="Silar P."/>
            <person name="Natvig D."/>
            <person name="Lalanne C."/>
            <person name="Gautier V."/>
            <person name="Ament-Velasquez S.L."/>
            <person name="Kruys A."/>
            <person name="Hutchinson M.I."/>
            <person name="Powell A.J."/>
            <person name="Barry K."/>
            <person name="Miller A.N."/>
            <person name="Grigoriev I.V."/>
            <person name="Debuchy R."/>
            <person name="Gladieux P."/>
            <person name="Thoren M.H."/>
            <person name="Johannesson H."/>
        </authorList>
    </citation>
    <scope>NUCLEOTIDE SEQUENCE</scope>
    <source>
        <strain evidence="2">CBS 540.89</strain>
    </source>
</reference>